<organism evidence="2">
    <name type="scientific">marine sediment metagenome</name>
    <dbReference type="NCBI Taxonomy" id="412755"/>
    <lineage>
        <taxon>unclassified sequences</taxon>
        <taxon>metagenomes</taxon>
        <taxon>ecological metagenomes</taxon>
    </lineage>
</organism>
<gene>
    <name evidence="2" type="ORF">S03H2_02948</name>
</gene>
<reference evidence="2" key="1">
    <citation type="journal article" date="2014" name="Front. Microbiol.">
        <title>High frequency of phylogenetically diverse reductive dehalogenase-homologous genes in deep subseafloor sedimentary metagenomes.</title>
        <authorList>
            <person name="Kawai M."/>
            <person name="Futagami T."/>
            <person name="Toyoda A."/>
            <person name="Takaki Y."/>
            <person name="Nishi S."/>
            <person name="Hori S."/>
            <person name="Arai W."/>
            <person name="Tsubouchi T."/>
            <person name="Morono Y."/>
            <person name="Uchiyama I."/>
            <person name="Ito T."/>
            <person name="Fujiyama A."/>
            <person name="Inagaki F."/>
            <person name="Takami H."/>
        </authorList>
    </citation>
    <scope>NUCLEOTIDE SEQUENCE</scope>
    <source>
        <strain evidence="2">Expedition CK06-06</strain>
    </source>
</reference>
<proteinExistence type="predicted"/>
<name>X1G5R5_9ZZZZ</name>
<dbReference type="AlphaFoldDB" id="X1G5R5"/>
<evidence type="ECO:0000313" key="2">
    <source>
        <dbReference type="EMBL" id="GAH28363.1"/>
    </source>
</evidence>
<evidence type="ECO:0000256" key="1">
    <source>
        <dbReference type="SAM" id="MobiDB-lite"/>
    </source>
</evidence>
<feature type="region of interest" description="Disordered" evidence="1">
    <location>
        <begin position="129"/>
        <end position="151"/>
    </location>
</feature>
<accession>X1G5R5</accession>
<comment type="caution">
    <text evidence="2">The sequence shown here is derived from an EMBL/GenBank/DDBJ whole genome shotgun (WGS) entry which is preliminary data.</text>
</comment>
<sequence>MTDKGKNSFLQVLEGKSVVPVPVTPLYSGVPWFGPGYYLRSRFFDLVYRKVSESGQKEMAVSPEDIMDMELQACDYVFREVMPLPATLSASYLQETKIPLKTISRSRIVLTDNGFLWRAEDGEELLKAEKDKDRGAWETPPLEEPARGGSWEDVDRGMELLCSTVARLKAGKVRPLFTDWRARYESGNFVVLEKLKERYGSDLLLHKWLNPPGNPKSL</sequence>
<protein>
    <submittedName>
        <fullName evidence="2">Uncharacterized protein</fullName>
    </submittedName>
</protein>
<dbReference type="EMBL" id="BARU01001041">
    <property type="protein sequence ID" value="GAH28363.1"/>
    <property type="molecule type" value="Genomic_DNA"/>
</dbReference>